<sequence>MTQPHTSRRLAHTLLSAFLLFYLCACSSMRTVNVENAMLYAPPPGIHAGTLVEVKTIGGETLDFRVTEVTEEGLHGEPGFIRYADMRSLKAEKPPESKTEFWPIVLGILGIVAVVALVSNADSVRVCSGTPCSGPEPEPH</sequence>
<evidence type="ECO:0000313" key="3">
    <source>
        <dbReference type="Proteomes" id="UP000325372"/>
    </source>
</evidence>
<dbReference type="AlphaFoldDB" id="A0A5N0T5W3"/>
<gene>
    <name evidence="2" type="ORF">F3N42_13435</name>
</gene>
<dbReference type="Proteomes" id="UP000325372">
    <property type="component" value="Unassembled WGS sequence"/>
</dbReference>
<evidence type="ECO:0000256" key="1">
    <source>
        <dbReference type="SAM" id="Phobius"/>
    </source>
</evidence>
<dbReference type="EMBL" id="VYXP01000009">
    <property type="protein sequence ID" value="KAA9130168.1"/>
    <property type="molecule type" value="Genomic_DNA"/>
</dbReference>
<protein>
    <submittedName>
        <fullName evidence="2">Uncharacterized protein</fullName>
    </submittedName>
</protein>
<proteinExistence type="predicted"/>
<keyword evidence="1" id="KW-0472">Membrane</keyword>
<evidence type="ECO:0000313" key="2">
    <source>
        <dbReference type="EMBL" id="KAA9130168.1"/>
    </source>
</evidence>
<name>A0A5N0T5W3_9GAMM</name>
<organism evidence="2 3">
    <name type="scientific">Marinihelvus fidelis</name>
    <dbReference type="NCBI Taxonomy" id="2613842"/>
    <lineage>
        <taxon>Bacteria</taxon>
        <taxon>Pseudomonadati</taxon>
        <taxon>Pseudomonadota</taxon>
        <taxon>Gammaproteobacteria</taxon>
        <taxon>Chromatiales</taxon>
        <taxon>Wenzhouxiangellaceae</taxon>
        <taxon>Marinihelvus</taxon>
    </lineage>
</organism>
<feature type="transmembrane region" description="Helical" evidence="1">
    <location>
        <begin position="101"/>
        <end position="118"/>
    </location>
</feature>
<comment type="caution">
    <text evidence="2">The sequence shown here is derived from an EMBL/GenBank/DDBJ whole genome shotgun (WGS) entry which is preliminary data.</text>
</comment>
<accession>A0A5N0T5W3</accession>
<keyword evidence="3" id="KW-1185">Reference proteome</keyword>
<dbReference type="RefSeq" id="WP_150865003.1">
    <property type="nucleotide sequence ID" value="NZ_VYXP01000009.1"/>
</dbReference>
<keyword evidence="1" id="KW-1133">Transmembrane helix</keyword>
<reference evidence="2 3" key="1">
    <citation type="submission" date="2019-09" db="EMBL/GenBank/DDBJ databases">
        <title>Wenzhouxiangella sp. Genome sequencing and assembly.</title>
        <authorList>
            <person name="Zhang R."/>
        </authorList>
    </citation>
    <scope>NUCLEOTIDE SEQUENCE [LARGE SCALE GENOMIC DNA]</scope>
    <source>
        <strain evidence="2 3">W260</strain>
    </source>
</reference>
<keyword evidence="1" id="KW-0812">Transmembrane</keyword>